<accession>A0ABX3D1C5</accession>
<reference evidence="1" key="1">
    <citation type="submission" date="2016-07" db="EMBL/GenBank/DDBJ databases">
        <title>Draft genome Planococcus salivarum.</title>
        <authorList>
            <person name="See-Too W.S."/>
        </authorList>
    </citation>
    <scope>NUCLEOTIDE SEQUENCE [LARGE SCALE GENOMIC DNA]</scope>
    <source>
        <strain evidence="1">DSM 23820</strain>
    </source>
</reference>
<proteinExistence type="predicted"/>
<organism evidence="1 2">
    <name type="scientific">Planococcus salinarum</name>
    <dbReference type="NCBI Taxonomy" id="622695"/>
    <lineage>
        <taxon>Bacteria</taxon>
        <taxon>Bacillati</taxon>
        <taxon>Bacillota</taxon>
        <taxon>Bacilli</taxon>
        <taxon>Bacillales</taxon>
        <taxon>Caryophanaceae</taxon>
        <taxon>Planococcus</taxon>
    </lineage>
</organism>
<evidence type="ECO:0000313" key="1">
    <source>
        <dbReference type="EMBL" id="OHX54568.1"/>
    </source>
</evidence>
<name>A0ABX3D1C5_9BACL</name>
<sequence>MPSRRKELDSDIFETRLLGKKSLCIAGEEAAAVFYDNKYFNAKGAAPKPLKKTLLGEGGIHGRDGEDHHHQKRMFLSMMTPERLEDMKRLAIEELDRKASQWERMDQVLLLDEIEEVLARSVMDWAGLPLKESEVKTRTQELVAMVDSFGGSLTRFKEGATAPQQP</sequence>
<dbReference type="SUPFAM" id="SSF48264">
    <property type="entry name" value="Cytochrome P450"/>
    <property type="match status" value="1"/>
</dbReference>
<dbReference type="InterPro" id="IPR036396">
    <property type="entry name" value="Cyt_P450_sf"/>
</dbReference>
<evidence type="ECO:0000313" key="2">
    <source>
        <dbReference type="Proteomes" id="UP000242153"/>
    </source>
</evidence>
<dbReference type="EMBL" id="MBQG01000044">
    <property type="protein sequence ID" value="OHX54568.1"/>
    <property type="molecule type" value="Genomic_DNA"/>
</dbReference>
<keyword evidence="2" id="KW-1185">Reference proteome</keyword>
<dbReference type="Gene3D" id="1.10.630.10">
    <property type="entry name" value="Cytochrome P450"/>
    <property type="match status" value="1"/>
</dbReference>
<comment type="caution">
    <text evidence="1">The sequence shown here is derived from an EMBL/GenBank/DDBJ whole genome shotgun (WGS) entry which is preliminary data.</text>
</comment>
<dbReference type="Proteomes" id="UP000242153">
    <property type="component" value="Unassembled WGS sequence"/>
</dbReference>
<evidence type="ECO:0008006" key="3">
    <source>
        <dbReference type="Google" id="ProtNLM"/>
    </source>
</evidence>
<protein>
    <recommendedName>
        <fullName evidence="3">Cytochrome P450</fullName>
    </recommendedName>
</protein>
<gene>
    <name evidence="1" type="ORF">BB776_05690</name>
</gene>